<proteinExistence type="predicted"/>
<keyword evidence="1" id="KW-0175">Coiled coil</keyword>
<organism evidence="3">
    <name type="scientific">Pectinophora gossypiella</name>
    <name type="common">Cotton pink bollworm</name>
    <name type="synonym">Depressaria gossypiella</name>
    <dbReference type="NCBI Taxonomy" id="13191"/>
    <lineage>
        <taxon>Eukaryota</taxon>
        <taxon>Metazoa</taxon>
        <taxon>Ecdysozoa</taxon>
        <taxon>Arthropoda</taxon>
        <taxon>Hexapoda</taxon>
        <taxon>Insecta</taxon>
        <taxon>Pterygota</taxon>
        <taxon>Neoptera</taxon>
        <taxon>Endopterygota</taxon>
        <taxon>Lepidoptera</taxon>
        <taxon>Glossata</taxon>
        <taxon>Ditrysia</taxon>
        <taxon>Gelechioidea</taxon>
        <taxon>Gelechiidae</taxon>
        <taxon>Apatetrinae</taxon>
        <taxon>Pectinophora</taxon>
    </lineage>
</organism>
<reference evidence="3" key="1">
    <citation type="submission" date="2015-09" db="EMBL/GenBank/DDBJ databases">
        <title>De novo assembly of Pectinophora gossypiella (Pink Bollworm) gut transcriptome.</title>
        <authorList>
            <person name="Tassone E.E."/>
        </authorList>
    </citation>
    <scope>NUCLEOTIDE SEQUENCE</scope>
</reference>
<gene>
    <name evidence="3" type="ORF">g.328</name>
</gene>
<feature type="region of interest" description="Disordered" evidence="2">
    <location>
        <begin position="52"/>
        <end position="76"/>
    </location>
</feature>
<dbReference type="EMBL" id="GDQN01008442">
    <property type="protein sequence ID" value="JAT82612.1"/>
    <property type="molecule type" value="Transcribed_RNA"/>
</dbReference>
<evidence type="ECO:0000256" key="2">
    <source>
        <dbReference type="SAM" id="MobiDB-lite"/>
    </source>
</evidence>
<evidence type="ECO:0000313" key="3">
    <source>
        <dbReference type="EMBL" id="JAT82612.1"/>
    </source>
</evidence>
<sequence length="205" mass="23541">MDSLDLLAREDEFKKLNKQLEKKTESLMKQIEKAMQKQDIFSEFSHSLTLSPHHTPNTKHCCNTPKPSEHSTPVKNKTIKKTTSELTKKMHNKSLNQNEDIQNEEFENGMLKSKESSTNSNLNYDKTVVCDCCIPERRLQINGDLEFLYAFVSVSVQDKVLPPSFLKERASVESICKFLSSRVKLMQEQIDLLQSTINKKAAQCE</sequence>
<dbReference type="AlphaFoldDB" id="A0A1E1W6J4"/>
<protein>
    <submittedName>
        <fullName evidence="3">Uncharacterized protein</fullName>
    </submittedName>
</protein>
<name>A0A1E1W6J4_PECGO</name>
<feature type="compositionally biased region" description="Polar residues" evidence="2">
    <location>
        <begin position="52"/>
        <end position="61"/>
    </location>
</feature>
<feature type="coiled-coil region" evidence="1">
    <location>
        <begin position="10"/>
        <end position="37"/>
    </location>
</feature>
<accession>A0A1E1W6J4</accession>
<feature type="non-terminal residue" evidence="3">
    <location>
        <position position="205"/>
    </location>
</feature>
<dbReference type="OrthoDB" id="269872at2759"/>
<evidence type="ECO:0000256" key="1">
    <source>
        <dbReference type="SAM" id="Coils"/>
    </source>
</evidence>